<name>A0ABN7NPX5_TIMPD</name>
<evidence type="ECO:0000313" key="6">
    <source>
        <dbReference type="Proteomes" id="UP001153148"/>
    </source>
</evidence>
<comment type="caution">
    <text evidence="5">The sequence shown here is derived from an EMBL/GenBank/DDBJ whole genome shotgun (WGS) entry which is preliminary data.</text>
</comment>
<evidence type="ECO:0000256" key="1">
    <source>
        <dbReference type="ARBA" id="ARBA00006858"/>
    </source>
</evidence>
<dbReference type="Proteomes" id="UP001153148">
    <property type="component" value="Unassembled WGS sequence"/>
</dbReference>
<keyword evidence="3" id="KW-0810">Translation regulation</keyword>
<evidence type="ECO:0000313" key="5">
    <source>
        <dbReference type="EMBL" id="CAG2057718.1"/>
    </source>
</evidence>
<keyword evidence="6" id="KW-1185">Reference proteome</keyword>
<keyword evidence="2" id="KW-0832">Ubl conjugation</keyword>
<feature type="compositionally biased region" description="Low complexity" evidence="4">
    <location>
        <begin position="95"/>
        <end position="107"/>
    </location>
</feature>
<evidence type="ECO:0000256" key="3">
    <source>
        <dbReference type="ARBA" id="ARBA00022845"/>
    </source>
</evidence>
<evidence type="ECO:0000256" key="4">
    <source>
        <dbReference type="SAM" id="MobiDB-lite"/>
    </source>
</evidence>
<evidence type="ECO:0008006" key="7">
    <source>
        <dbReference type="Google" id="ProtNLM"/>
    </source>
</evidence>
<reference evidence="5" key="1">
    <citation type="submission" date="2021-03" db="EMBL/GenBank/DDBJ databases">
        <authorList>
            <person name="Tran Van P."/>
        </authorList>
    </citation>
    <scope>NUCLEOTIDE SEQUENCE</scope>
</reference>
<accession>A0ABN7NPX5</accession>
<dbReference type="PANTHER" id="PTHR13154">
    <property type="entry name" value="POLYADENYLATE-BINDING PROTEIN-INTERACTING PROTEIN 2"/>
    <property type="match status" value="1"/>
</dbReference>
<dbReference type="EMBL" id="CAJPIN010005913">
    <property type="protein sequence ID" value="CAG2057718.1"/>
    <property type="molecule type" value="Genomic_DNA"/>
</dbReference>
<sequence length="216" mass="23580">MIMKIPTSGSGNGYYGHESSFISYSSDGSEIGNGEEVDSPTLDGDFSEYMWMENEEEFDKEVMQQLEEEALMEQCIEAMLEDEREIRNIHNEAMSNGSPSNGSSNGPSNGGGAETTRQPWSNGTGYVAHPTSDLPDLCQNMDTLAVGDDLLNKVKAMWLLIKNNADIDDSEESDSEDEVYFDIDSDSTLNPNAAEFIPLSSSDSVAAQNSMLPKTS</sequence>
<comment type="similarity">
    <text evidence="1">Belongs to the PAIP2 family.</text>
</comment>
<organism evidence="5 6">
    <name type="scientific">Timema podura</name>
    <name type="common">Walking stick</name>
    <dbReference type="NCBI Taxonomy" id="61482"/>
    <lineage>
        <taxon>Eukaryota</taxon>
        <taxon>Metazoa</taxon>
        <taxon>Ecdysozoa</taxon>
        <taxon>Arthropoda</taxon>
        <taxon>Hexapoda</taxon>
        <taxon>Insecta</taxon>
        <taxon>Pterygota</taxon>
        <taxon>Neoptera</taxon>
        <taxon>Polyneoptera</taxon>
        <taxon>Phasmatodea</taxon>
        <taxon>Timematodea</taxon>
        <taxon>Timematoidea</taxon>
        <taxon>Timematidae</taxon>
        <taxon>Timema</taxon>
    </lineage>
</organism>
<protein>
    <recommendedName>
        <fullName evidence="7">Ataxin-2 C-terminal domain-containing protein</fullName>
    </recommendedName>
</protein>
<dbReference type="Pfam" id="PF07145">
    <property type="entry name" value="PAM2"/>
    <property type="match status" value="1"/>
</dbReference>
<gene>
    <name evidence="5" type="ORF">TPAB3V08_LOCUS4695</name>
</gene>
<evidence type="ECO:0000256" key="2">
    <source>
        <dbReference type="ARBA" id="ARBA00022843"/>
    </source>
</evidence>
<dbReference type="PANTHER" id="PTHR13154:SF6">
    <property type="entry name" value="GEO05078P1"/>
    <property type="match status" value="1"/>
</dbReference>
<dbReference type="InterPro" id="IPR009818">
    <property type="entry name" value="PAM2_motif"/>
</dbReference>
<proteinExistence type="inferred from homology"/>
<dbReference type="InterPro" id="IPR040396">
    <property type="entry name" value="PAIP2-like"/>
</dbReference>
<feature type="region of interest" description="Disordered" evidence="4">
    <location>
        <begin position="92"/>
        <end position="128"/>
    </location>
</feature>
<feature type="compositionally biased region" description="Polar residues" evidence="4">
    <location>
        <begin position="115"/>
        <end position="124"/>
    </location>
</feature>